<dbReference type="RefSeq" id="WP_378998815.1">
    <property type="nucleotide sequence ID" value="NZ_JBHSMT010000028.1"/>
</dbReference>
<proteinExistence type="predicted"/>
<dbReference type="Proteomes" id="UP001596045">
    <property type="component" value="Unassembled WGS sequence"/>
</dbReference>
<dbReference type="Gene3D" id="3.10.350.10">
    <property type="entry name" value="LysM domain"/>
    <property type="match status" value="1"/>
</dbReference>
<dbReference type="Pfam" id="PF01476">
    <property type="entry name" value="LysM"/>
    <property type="match status" value="1"/>
</dbReference>
<reference evidence="4" key="1">
    <citation type="journal article" date="2019" name="Int. J. Syst. Evol. Microbiol.">
        <title>The Global Catalogue of Microorganisms (GCM) 10K type strain sequencing project: providing services to taxonomists for standard genome sequencing and annotation.</title>
        <authorList>
            <consortium name="The Broad Institute Genomics Platform"/>
            <consortium name="The Broad Institute Genome Sequencing Center for Infectious Disease"/>
            <person name="Wu L."/>
            <person name="Ma J."/>
        </authorList>
    </citation>
    <scope>NUCLEOTIDE SEQUENCE [LARGE SCALE GENOMIC DNA]</scope>
    <source>
        <strain evidence="4">JCM 17066</strain>
    </source>
</reference>
<dbReference type="InterPro" id="IPR036779">
    <property type="entry name" value="LysM_dom_sf"/>
</dbReference>
<keyword evidence="4" id="KW-1185">Reference proteome</keyword>
<evidence type="ECO:0000313" key="4">
    <source>
        <dbReference type="Proteomes" id="UP001596045"/>
    </source>
</evidence>
<evidence type="ECO:0000256" key="1">
    <source>
        <dbReference type="SAM" id="MobiDB-lite"/>
    </source>
</evidence>
<feature type="region of interest" description="Disordered" evidence="1">
    <location>
        <begin position="1"/>
        <end position="22"/>
    </location>
</feature>
<comment type="caution">
    <text evidence="3">The sequence shown here is derived from an EMBL/GenBank/DDBJ whole genome shotgun (WGS) entry which is preliminary data.</text>
</comment>
<name>A0ABW0MEI0_9BURK</name>
<accession>A0ABW0MEI0</accession>
<evidence type="ECO:0000259" key="2">
    <source>
        <dbReference type="PROSITE" id="PS51782"/>
    </source>
</evidence>
<feature type="domain" description="LysM" evidence="2">
    <location>
        <begin position="20"/>
        <end position="57"/>
    </location>
</feature>
<dbReference type="PROSITE" id="PS51782">
    <property type="entry name" value="LYSM"/>
    <property type="match status" value="1"/>
</dbReference>
<organism evidence="3 4">
    <name type="scientific">Paraherbaspirillum soli</name>
    <dbReference type="NCBI Taxonomy" id="631222"/>
    <lineage>
        <taxon>Bacteria</taxon>
        <taxon>Pseudomonadati</taxon>
        <taxon>Pseudomonadota</taxon>
        <taxon>Betaproteobacteria</taxon>
        <taxon>Burkholderiales</taxon>
        <taxon>Oxalobacteraceae</taxon>
        <taxon>Paraherbaspirillum</taxon>
    </lineage>
</organism>
<evidence type="ECO:0000313" key="3">
    <source>
        <dbReference type="EMBL" id="MFC5475482.1"/>
    </source>
</evidence>
<protein>
    <submittedName>
        <fullName evidence="3">LysM peptidoglycan-binding domain-containing protein</fullName>
    </submittedName>
</protein>
<sequence length="57" mass="5903">MIGDVGNNGPSNVSSSATASSYTVKRGDTLASIARAAWGDSNLWYLIADANKLSATR</sequence>
<dbReference type="CDD" id="cd00118">
    <property type="entry name" value="LysM"/>
    <property type="match status" value="1"/>
</dbReference>
<dbReference type="InterPro" id="IPR018392">
    <property type="entry name" value="LysM"/>
</dbReference>
<gene>
    <name evidence="3" type="ORF">ACFPM8_16090</name>
</gene>
<dbReference type="EMBL" id="JBHSMT010000028">
    <property type="protein sequence ID" value="MFC5475482.1"/>
    <property type="molecule type" value="Genomic_DNA"/>
</dbReference>